<sequence length="517" mass="59613">MVNFNQSQNVTEFLQFFFKKLDVTEEKYLIHDYLKAHYRFENGQLYKFRGLRGMLSFDSSYSLTNGEIDIDDNDDVQLVKLGIIYLTRIRNDLVKKMVYKPANLFPNPDWRSAANNYKNFYGGDMNDYLLQNKELGCVYTEEDINNQYPDASDVRKLTLYRVCNSLNKFIDISELDQGVIKGFDIKTLPDAVSIGEAISDKILFTECVEVFRNYLAFNNTKAGKAKIDVNAKIFDAFFDSLVTKSDIAYLKTNPLVLAKFMHSFDKFTVNTSGFKDNLEAINKLTPDFNKFIKQVFLVDVFLDEDKLFFNLPKNSVTDLLGDINKAVSGVVREDSINFESSVNTLPSDIDSLVTSSILKFLKRKCTLTDNDIINGLLFILGRSTTNAKRLRMPIKVSFQIKGQKVEFKLNELNSDVSRAVDSKFKHFRGTNFIRQWANKRAAHAMNLFRLVNFEPGLFSYVPGVLPYMRFDFFKAIPLSSMSQDEVNSFRTLRMMTETKSTRSDESESECQQWIFRD</sequence>
<evidence type="ECO:0000313" key="1">
    <source>
        <dbReference type="EMBL" id="AVL25833.1"/>
    </source>
</evidence>
<organism evidence="1">
    <name type="scientific">Arracacha latent virus C</name>
    <dbReference type="NCBI Taxonomy" id="2057938"/>
    <lineage>
        <taxon>Viruses</taxon>
        <taxon>Riboviria</taxon>
        <taxon>Orthornavirae</taxon>
        <taxon>Kitrinoviricota</taxon>
        <taxon>Alsuviricetes</taxon>
        <taxon>Martellivirales</taxon>
        <taxon>Closteroviridae</taxon>
    </lineage>
</organism>
<proteinExistence type="predicted"/>
<name>A0A3Q8EBG9_9CLOS</name>
<dbReference type="EMBL" id="KY451035">
    <property type="protein sequence ID" value="AVL25833.1"/>
    <property type="molecule type" value="Genomic_RNA"/>
</dbReference>
<dbReference type="InterPro" id="IPR004909">
    <property type="entry name" value="Vir_Hsp90"/>
</dbReference>
<dbReference type="Pfam" id="PF03225">
    <property type="entry name" value="Viral_Hsp90"/>
    <property type="match status" value="1"/>
</dbReference>
<protein>
    <recommendedName>
        <fullName evidence="2">P60</fullName>
    </recommendedName>
</protein>
<evidence type="ECO:0008006" key="2">
    <source>
        <dbReference type="Google" id="ProtNLM"/>
    </source>
</evidence>
<accession>A0A3Q8EBG9</accession>
<reference evidence="1" key="1">
    <citation type="submission" date="2017-01" db="EMBL/GenBank/DDBJ databases">
        <title>New viruses found in arracacha (Arracacia xanthorrhiza) using Next generation sequencing.</title>
        <authorList>
            <person name="De Souza J."/>
            <person name="Fuentes S."/>
            <person name="Muller G."/>
            <person name="Guzman M."/>
            <person name="Cuellar W."/>
            <person name="Kreuze J."/>
        </authorList>
    </citation>
    <scope>NUCLEOTIDE SEQUENCE</scope>
    <source>
        <strain evidence="1">Ayacucho1</strain>
    </source>
</reference>